<reference evidence="10 11" key="1">
    <citation type="submission" date="2021-02" db="EMBL/GenBank/DDBJ databases">
        <title>Characterization of Marinitoga sp. nov. str. BP5-C20A.</title>
        <authorList>
            <person name="Erauso G."/>
            <person name="Postec A."/>
        </authorList>
    </citation>
    <scope>NUCLEOTIDE SEQUENCE [LARGE SCALE GENOMIC DNA]</scope>
    <source>
        <strain evidence="10 11">BP5-C20A</strain>
    </source>
</reference>
<dbReference type="GO" id="GO:0003842">
    <property type="term" value="F:L-glutamate gamma-semialdehyde dehydrogenase activity"/>
    <property type="evidence" value="ECO:0007669"/>
    <property type="project" value="UniProtKB-EC"/>
</dbReference>
<dbReference type="Proteomes" id="UP001232493">
    <property type="component" value="Chromosome"/>
</dbReference>
<dbReference type="InterPro" id="IPR016161">
    <property type="entry name" value="Ald_DH/histidinol_DH"/>
</dbReference>
<dbReference type="InterPro" id="IPR015590">
    <property type="entry name" value="Aldehyde_DH_dom"/>
</dbReference>
<dbReference type="NCBIfam" id="TIGR01236">
    <property type="entry name" value="D1pyr5carbox1"/>
    <property type="match status" value="1"/>
</dbReference>
<dbReference type="InterPro" id="IPR016163">
    <property type="entry name" value="Ald_DH_C"/>
</dbReference>
<evidence type="ECO:0000256" key="3">
    <source>
        <dbReference type="ARBA" id="ARBA00012884"/>
    </source>
</evidence>
<sequence>MFNSIFVMERPKNEPILSYAPGSKEREELKEKLGELSSKEIEIPLIIGGKEIKTGNLGKCVMPHDHNHILAHYHMAGEKEIKMAIDAAIKAKEEWENYSYIDRISIFLKAAELLSTTWRSTLNAAAMLDLGKNVFQAEIDSACELIDFFRFNSYYATKIYTEQPQSSKGILNRMEYRALDGFIFAVPPFNFASISGNLPTAPAIMGNVVLWKPASSAVYTAYHIMKLLQEAGLPDGVINFIPGPGSKVGEIVFSDPNFGGVHFTGSVNTFNSMWESIGKNIRNYKSYPRIVGETGGKDFVIAHHTANRKALITALIRGAFEYQGQKCSAASRAYISKTVWEDIKDELIETTKNLKMGAPTDFSNFVNAVIDKAAFKKITGYIEYARENAKILVGGEYDDSVGYYIKPTIVLTDDPHFKTMEEEIFGPVLTLYIYDDDKYEEVLKLCDQTSPYGLTGSIFAQDREAIRKAEKILVHAAGNFYINDKPTGAVVDQQPFGGSRGSGTNDKAGSYLNLLRWTSARSIKENFNPPEDYTYPFMK</sequence>
<comment type="catalytic activity">
    <reaction evidence="8">
        <text>L-glutamate 5-semialdehyde + NAD(+) + H2O = L-glutamate + NADH + 2 H(+)</text>
        <dbReference type="Rhea" id="RHEA:30235"/>
        <dbReference type="ChEBI" id="CHEBI:15377"/>
        <dbReference type="ChEBI" id="CHEBI:15378"/>
        <dbReference type="ChEBI" id="CHEBI:29985"/>
        <dbReference type="ChEBI" id="CHEBI:57540"/>
        <dbReference type="ChEBI" id="CHEBI:57945"/>
        <dbReference type="ChEBI" id="CHEBI:58066"/>
        <dbReference type="EC" id="1.2.1.88"/>
    </reaction>
</comment>
<evidence type="ECO:0000313" key="11">
    <source>
        <dbReference type="Proteomes" id="UP001232493"/>
    </source>
</evidence>
<evidence type="ECO:0000256" key="5">
    <source>
        <dbReference type="ARBA" id="ARBA00023027"/>
    </source>
</evidence>
<dbReference type="InterPro" id="IPR016160">
    <property type="entry name" value="Ald_DH_CS_CYS"/>
</dbReference>
<dbReference type="InterPro" id="IPR016162">
    <property type="entry name" value="Ald_DH_N"/>
</dbReference>
<evidence type="ECO:0000313" key="10">
    <source>
        <dbReference type="EMBL" id="WGS64832.1"/>
    </source>
</evidence>
<dbReference type="Gene3D" id="3.40.309.10">
    <property type="entry name" value="Aldehyde Dehydrogenase, Chain A, domain 2"/>
    <property type="match status" value="1"/>
</dbReference>
<keyword evidence="4 10" id="KW-0560">Oxidoreductase</keyword>
<evidence type="ECO:0000259" key="9">
    <source>
        <dbReference type="Pfam" id="PF00171"/>
    </source>
</evidence>
<dbReference type="Pfam" id="PF00171">
    <property type="entry name" value="Aldedh"/>
    <property type="match status" value="1"/>
</dbReference>
<evidence type="ECO:0000256" key="2">
    <source>
        <dbReference type="ARBA" id="ARBA00009986"/>
    </source>
</evidence>
<keyword evidence="6" id="KW-0642">Proline metabolism</keyword>
<protein>
    <recommendedName>
        <fullName evidence="7">L-glutamate gamma-semialdehyde dehydrogenase</fullName>
        <ecNumber evidence="3">1.2.1.88</ecNumber>
    </recommendedName>
    <alternativeName>
        <fullName evidence="7">L-glutamate gamma-semialdehyde dehydrogenase</fullName>
    </alternativeName>
</protein>
<dbReference type="PROSITE" id="PS00070">
    <property type="entry name" value="ALDEHYDE_DEHYDR_CYS"/>
    <property type="match status" value="1"/>
</dbReference>
<dbReference type="Gene3D" id="3.40.605.10">
    <property type="entry name" value="Aldehyde Dehydrogenase, Chain A, domain 1"/>
    <property type="match status" value="1"/>
</dbReference>
<dbReference type="SUPFAM" id="SSF53720">
    <property type="entry name" value="ALDH-like"/>
    <property type="match status" value="1"/>
</dbReference>
<evidence type="ECO:0000256" key="6">
    <source>
        <dbReference type="ARBA" id="ARBA00023062"/>
    </source>
</evidence>
<evidence type="ECO:0000256" key="4">
    <source>
        <dbReference type="ARBA" id="ARBA00023002"/>
    </source>
</evidence>
<keyword evidence="5" id="KW-0520">NAD</keyword>
<dbReference type="InterPro" id="IPR005931">
    <property type="entry name" value="P5CDH/ALDH4A1"/>
</dbReference>
<evidence type="ECO:0000256" key="7">
    <source>
        <dbReference type="ARBA" id="ARBA00032259"/>
    </source>
</evidence>
<name>A0ABY8PQD2_9BACT</name>
<keyword evidence="11" id="KW-1185">Reference proteome</keyword>
<accession>A0ABY8PQD2</accession>
<dbReference type="RefSeq" id="WP_280998785.1">
    <property type="nucleotide sequence ID" value="NZ_CP069362.1"/>
</dbReference>
<dbReference type="PANTHER" id="PTHR42862">
    <property type="entry name" value="DELTA-1-PYRROLINE-5-CARBOXYLATE DEHYDROGENASE 1, ISOFORM A-RELATED"/>
    <property type="match status" value="1"/>
</dbReference>
<feature type="domain" description="Aldehyde dehydrogenase" evidence="9">
    <location>
        <begin position="60"/>
        <end position="511"/>
    </location>
</feature>
<proteinExistence type="inferred from homology"/>
<dbReference type="EC" id="1.2.1.88" evidence="3"/>
<evidence type="ECO:0000256" key="8">
    <source>
        <dbReference type="ARBA" id="ARBA00048142"/>
    </source>
</evidence>
<organism evidence="10 11">
    <name type="scientific">Marinitoga aeolica</name>
    <dbReference type="NCBI Taxonomy" id="2809031"/>
    <lineage>
        <taxon>Bacteria</taxon>
        <taxon>Thermotogati</taxon>
        <taxon>Thermotogota</taxon>
        <taxon>Thermotogae</taxon>
        <taxon>Petrotogales</taxon>
        <taxon>Petrotogaceae</taxon>
        <taxon>Marinitoga</taxon>
    </lineage>
</organism>
<dbReference type="InterPro" id="IPR050485">
    <property type="entry name" value="Proline_metab_enzyme"/>
</dbReference>
<evidence type="ECO:0000256" key="1">
    <source>
        <dbReference type="ARBA" id="ARBA00004786"/>
    </source>
</evidence>
<dbReference type="PANTHER" id="PTHR42862:SF1">
    <property type="entry name" value="DELTA-1-PYRROLINE-5-CARBOXYLATE DEHYDROGENASE 2, ISOFORM A-RELATED"/>
    <property type="match status" value="1"/>
</dbReference>
<dbReference type="EMBL" id="CP069362">
    <property type="protein sequence ID" value="WGS64832.1"/>
    <property type="molecule type" value="Genomic_DNA"/>
</dbReference>
<comment type="similarity">
    <text evidence="2">Belongs to the aldehyde dehydrogenase family.</text>
</comment>
<gene>
    <name evidence="10" type="primary">pruA</name>
    <name evidence="10" type="ORF">JRV97_10825</name>
</gene>
<dbReference type="CDD" id="cd07123">
    <property type="entry name" value="ALDH_F4-17_P5CDH"/>
    <property type="match status" value="1"/>
</dbReference>
<comment type="pathway">
    <text evidence="1">Amino-acid degradation; L-proline degradation into L-glutamate; L-glutamate from L-proline: step 2/2.</text>
</comment>